<evidence type="ECO:0000313" key="3">
    <source>
        <dbReference type="Proteomes" id="UP000646548"/>
    </source>
</evidence>
<dbReference type="AlphaFoldDB" id="A0A834F8S3"/>
<comment type="caution">
    <text evidence="2">The sequence shown here is derived from an EMBL/GenBank/DDBJ whole genome shotgun (WGS) entry which is preliminary data.</text>
</comment>
<keyword evidence="1" id="KW-0732">Signal</keyword>
<evidence type="ECO:0000256" key="1">
    <source>
        <dbReference type="SAM" id="SignalP"/>
    </source>
</evidence>
<dbReference type="Proteomes" id="UP000646548">
    <property type="component" value="Unassembled WGS sequence"/>
</dbReference>
<dbReference type="EMBL" id="WKFB01000369">
    <property type="protein sequence ID" value="KAF6725204.1"/>
    <property type="molecule type" value="Genomic_DNA"/>
</dbReference>
<accession>A0A834F8S3</accession>
<feature type="chain" id="PRO_5032990981" description="Secreted protein" evidence="1">
    <location>
        <begin position="18"/>
        <end position="100"/>
    </location>
</feature>
<reference evidence="2" key="1">
    <citation type="journal article" name="BMC Genomics">
        <title>Long-read sequencing and de novo genome assembly of marine medaka (Oryzias melastigma).</title>
        <authorList>
            <person name="Liang P."/>
            <person name="Saqib H.S.A."/>
            <person name="Ni X."/>
            <person name="Shen Y."/>
        </authorList>
    </citation>
    <scope>NUCLEOTIDE SEQUENCE</scope>
    <source>
        <strain evidence="2">Bigg-433</strain>
    </source>
</reference>
<gene>
    <name evidence="2" type="ORF">FQA47_018161</name>
</gene>
<organism evidence="2 3">
    <name type="scientific">Oryzias melastigma</name>
    <name type="common">Marine medaka</name>
    <dbReference type="NCBI Taxonomy" id="30732"/>
    <lineage>
        <taxon>Eukaryota</taxon>
        <taxon>Metazoa</taxon>
        <taxon>Chordata</taxon>
        <taxon>Craniata</taxon>
        <taxon>Vertebrata</taxon>
        <taxon>Euteleostomi</taxon>
        <taxon>Actinopterygii</taxon>
        <taxon>Neopterygii</taxon>
        <taxon>Teleostei</taxon>
        <taxon>Neoteleostei</taxon>
        <taxon>Acanthomorphata</taxon>
        <taxon>Ovalentaria</taxon>
        <taxon>Atherinomorphae</taxon>
        <taxon>Beloniformes</taxon>
        <taxon>Adrianichthyidae</taxon>
        <taxon>Oryziinae</taxon>
        <taxon>Oryzias</taxon>
    </lineage>
</organism>
<sequence length="100" mass="11715">MLWAMALMLTNHHFFRACVLITLDGPRDTDYKSISSETLVVPQYKQFIFIVYPKPNFKCQRPEVGKQIFFVYFLRIQGESLSTRSRAEDTETKRSFITGI</sequence>
<evidence type="ECO:0008006" key="4">
    <source>
        <dbReference type="Google" id="ProtNLM"/>
    </source>
</evidence>
<feature type="signal peptide" evidence="1">
    <location>
        <begin position="1"/>
        <end position="17"/>
    </location>
</feature>
<proteinExistence type="predicted"/>
<protein>
    <recommendedName>
        <fullName evidence="4">Secreted protein</fullName>
    </recommendedName>
</protein>
<name>A0A834F8S3_ORYME</name>
<evidence type="ECO:0000313" key="2">
    <source>
        <dbReference type="EMBL" id="KAF6725204.1"/>
    </source>
</evidence>